<evidence type="ECO:0000256" key="4">
    <source>
        <dbReference type="ARBA" id="ARBA00023136"/>
    </source>
</evidence>
<dbReference type="Proteomes" id="UP000030111">
    <property type="component" value="Unassembled WGS sequence"/>
</dbReference>
<keyword evidence="3" id="KW-0732">Signal</keyword>
<evidence type="ECO:0000256" key="3">
    <source>
        <dbReference type="ARBA" id="ARBA00022729"/>
    </source>
</evidence>
<feature type="domain" description="RagB/SusD" evidence="6">
    <location>
        <begin position="286"/>
        <end position="523"/>
    </location>
</feature>
<dbReference type="Gene3D" id="1.25.40.390">
    <property type="match status" value="1"/>
</dbReference>
<dbReference type="STRING" id="1121898.GCA_000422725_04075"/>
<comment type="similarity">
    <text evidence="2">Belongs to the SusD family.</text>
</comment>
<comment type="caution">
    <text evidence="8">The sequence shown here is derived from an EMBL/GenBank/DDBJ whole genome shotgun (WGS) entry which is preliminary data.</text>
</comment>
<evidence type="ECO:0000313" key="8">
    <source>
        <dbReference type="EMBL" id="KGO91205.1"/>
    </source>
</evidence>
<gene>
    <name evidence="8" type="ORF">Q766_19320</name>
</gene>
<dbReference type="PROSITE" id="PS51257">
    <property type="entry name" value="PROKAR_LIPOPROTEIN"/>
    <property type="match status" value="1"/>
</dbReference>
<name>A0A0A2MSL2_9FLAO</name>
<protein>
    <submittedName>
        <fullName evidence="8">Carbohydrate-binding protein SusD</fullName>
    </submittedName>
</protein>
<keyword evidence="9" id="KW-1185">Reference proteome</keyword>
<dbReference type="InterPro" id="IPR033985">
    <property type="entry name" value="SusD-like_N"/>
</dbReference>
<dbReference type="SUPFAM" id="SSF48452">
    <property type="entry name" value="TPR-like"/>
    <property type="match status" value="1"/>
</dbReference>
<reference evidence="8 9" key="1">
    <citation type="submission" date="2013-09" db="EMBL/GenBank/DDBJ databases">
        <authorList>
            <person name="Zeng Z."/>
            <person name="Chen C."/>
        </authorList>
    </citation>
    <scope>NUCLEOTIDE SEQUENCE [LARGE SCALE GENOMIC DNA]</scope>
    <source>
        <strain evidence="8 9">WB 4.1-42</strain>
    </source>
</reference>
<evidence type="ECO:0000259" key="6">
    <source>
        <dbReference type="Pfam" id="PF07980"/>
    </source>
</evidence>
<keyword evidence="5" id="KW-0998">Cell outer membrane</keyword>
<dbReference type="InterPro" id="IPR011990">
    <property type="entry name" value="TPR-like_helical_dom_sf"/>
</dbReference>
<feature type="domain" description="SusD-like N-terminal" evidence="7">
    <location>
        <begin position="59"/>
        <end position="226"/>
    </location>
</feature>
<proteinExistence type="inferred from homology"/>
<dbReference type="EMBL" id="JRLY01000023">
    <property type="protein sequence ID" value="KGO91205.1"/>
    <property type="molecule type" value="Genomic_DNA"/>
</dbReference>
<dbReference type="Pfam" id="PF07980">
    <property type="entry name" value="SusD_RagB"/>
    <property type="match status" value="1"/>
</dbReference>
<organism evidence="8 9">
    <name type="scientific">Flavobacterium subsaxonicum WB 4.1-42 = DSM 21790</name>
    <dbReference type="NCBI Taxonomy" id="1121898"/>
    <lineage>
        <taxon>Bacteria</taxon>
        <taxon>Pseudomonadati</taxon>
        <taxon>Bacteroidota</taxon>
        <taxon>Flavobacteriia</taxon>
        <taxon>Flavobacteriales</taxon>
        <taxon>Flavobacteriaceae</taxon>
        <taxon>Flavobacterium</taxon>
    </lineage>
</organism>
<dbReference type="OrthoDB" id="5694214at2"/>
<evidence type="ECO:0000256" key="1">
    <source>
        <dbReference type="ARBA" id="ARBA00004442"/>
    </source>
</evidence>
<dbReference type="RefSeq" id="WP_026990080.1">
    <property type="nucleotide sequence ID" value="NZ_AUGP01000008.1"/>
</dbReference>
<accession>A0A0A2MSL2</accession>
<dbReference type="Pfam" id="PF14322">
    <property type="entry name" value="SusD-like_3"/>
    <property type="match status" value="1"/>
</dbReference>
<dbReference type="AlphaFoldDB" id="A0A0A2MSL2"/>
<sequence>MKNFIKLLSISSLLILSSCSEDFISNTPYTQQVEDNFYQTPADAYKGLIAVYDVLQREGYGGFLMSTEIASDNCYGGFGTADNTESLDWDRFQFIFNKEMNNPVWQTCYIGIYRANVLLEHLDNVEWGADTALRARYEAEARFLRAHFHFELARVFGDIVPLDHTLTEGEYESPRASADVTYALIANDFKFAIENLGSENYSQPNNNNYGRVTKWAAEAYAAKAFLFYTDYYNKPDLAGVISKTQATDYINDVVNNSGHALVDNFASLWVAASVSEAVPYAGEGNTENVFAIRYNSSGNANWNLNEGNRFQVNIAIRGGNIGPYNQGWGGAPVTPALFGAYAPGDTRRDATIIDFAGENLAFDADTRGQRQYTGYAWKKFCPIADVVAGGGGDFQIDNYEDYPVIRFADVLLMAAELNMDSNAGLAQTSLDRVRARAFGDDTHSVAVTKENIMAERRFELALEGQRYFDLIRQDMNTTKAAIDATDMGGEFIQNFRTETQGWLPLPQSQILLSNGAITQNPGW</sequence>
<evidence type="ECO:0000256" key="5">
    <source>
        <dbReference type="ARBA" id="ARBA00023237"/>
    </source>
</evidence>
<dbReference type="InterPro" id="IPR012944">
    <property type="entry name" value="SusD_RagB_dom"/>
</dbReference>
<keyword evidence="4" id="KW-0472">Membrane</keyword>
<evidence type="ECO:0000259" key="7">
    <source>
        <dbReference type="Pfam" id="PF14322"/>
    </source>
</evidence>
<evidence type="ECO:0000256" key="2">
    <source>
        <dbReference type="ARBA" id="ARBA00006275"/>
    </source>
</evidence>
<dbReference type="GO" id="GO:0009279">
    <property type="term" value="C:cell outer membrane"/>
    <property type="evidence" value="ECO:0007669"/>
    <property type="project" value="UniProtKB-SubCell"/>
</dbReference>
<dbReference type="eggNOG" id="COG0561">
    <property type="taxonomic scope" value="Bacteria"/>
</dbReference>
<evidence type="ECO:0000313" key="9">
    <source>
        <dbReference type="Proteomes" id="UP000030111"/>
    </source>
</evidence>
<comment type="subcellular location">
    <subcellularLocation>
        <location evidence="1">Cell outer membrane</location>
    </subcellularLocation>
</comment>